<name>A0A1N6YLN2_9BACT</name>
<dbReference type="AlphaFoldDB" id="A0A1N6YLN2"/>
<feature type="transmembrane region" description="Helical" evidence="1">
    <location>
        <begin position="6"/>
        <end position="25"/>
    </location>
</feature>
<sequence length="59" mass="7093">MALIITFQNIYANNAIIFICLWFYYRTMNIYGRYIIPDGNENLYTLDKHSTSDNYIFIL</sequence>
<keyword evidence="1" id="KW-0472">Membrane</keyword>
<reference evidence="3" key="1">
    <citation type="submission" date="2017-01" db="EMBL/GenBank/DDBJ databases">
        <authorList>
            <person name="Varghese N."/>
            <person name="Submissions S."/>
        </authorList>
    </citation>
    <scope>NUCLEOTIDE SEQUENCE [LARGE SCALE GENOMIC DNA]</scope>
    <source>
        <strain evidence="3">DM9</strain>
    </source>
</reference>
<accession>A0A1N6YLN2</accession>
<dbReference type="Proteomes" id="UP000185924">
    <property type="component" value="Unassembled WGS sequence"/>
</dbReference>
<proteinExistence type="predicted"/>
<evidence type="ECO:0000256" key="1">
    <source>
        <dbReference type="SAM" id="Phobius"/>
    </source>
</evidence>
<evidence type="ECO:0000313" key="3">
    <source>
        <dbReference type="Proteomes" id="UP000185924"/>
    </source>
</evidence>
<protein>
    <submittedName>
        <fullName evidence="2">Uncharacterized protein</fullName>
    </submittedName>
</protein>
<keyword evidence="3" id="KW-1185">Reference proteome</keyword>
<keyword evidence="1" id="KW-0812">Transmembrane</keyword>
<organism evidence="2 3">
    <name type="scientific">Pontibacter lucknowensis</name>
    <dbReference type="NCBI Taxonomy" id="1077936"/>
    <lineage>
        <taxon>Bacteria</taxon>
        <taxon>Pseudomonadati</taxon>
        <taxon>Bacteroidota</taxon>
        <taxon>Cytophagia</taxon>
        <taxon>Cytophagales</taxon>
        <taxon>Hymenobacteraceae</taxon>
        <taxon>Pontibacter</taxon>
    </lineage>
</organism>
<evidence type="ECO:0000313" key="2">
    <source>
        <dbReference type="EMBL" id="SIR15513.1"/>
    </source>
</evidence>
<keyword evidence="1" id="KW-1133">Transmembrane helix</keyword>
<gene>
    <name evidence="2" type="ORF">SAMN05421545_2578</name>
</gene>
<dbReference type="EMBL" id="FTNM01000003">
    <property type="protein sequence ID" value="SIR15513.1"/>
    <property type="molecule type" value="Genomic_DNA"/>
</dbReference>
<dbReference type="STRING" id="1077936.SAMN05421545_2578"/>